<dbReference type="OrthoDB" id="2160599at2759"/>
<comment type="caution">
    <text evidence="2">The sequence shown here is derived from an EMBL/GenBank/DDBJ whole genome shotgun (WGS) entry which is preliminary data.</text>
</comment>
<name>A0A9W8B581_9FUNG</name>
<organism evidence="2 3">
    <name type="scientific">Dimargaris verticillata</name>
    <dbReference type="NCBI Taxonomy" id="2761393"/>
    <lineage>
        <taxon>Eukaryota</taxon>
        <taxon>Fungi</taxon>
        <taxon>Fungi incertae sedis</taxon>
        <taxon>Zoopagomycota</taxon>
        <taxon>Kickxellomycotina</taxon>
        <taxon>Dimargaritomycetes</taxon>
        <taxon>Dimargaritales</taxon>
        <taxon>Dimargaritaceae</taxon>
        <taxon>Dimargaris</taxon>
    </lineage>
</organism>
<dbReference type="EMBL" id="JANBQB010000108">
    <property type="protein sequence ID" value="KAJ1981903.1"/>
    <property type="molecule type" value="Genomic_DNA"/>
</dbReference>
<keyword evidence="3" id="KW-1185">Reference proteome</keyword>
<proteinExistence type="predicted"/>
<evidence type="ECO:0000256" key="1">
    <source>
        <dbReference type="SAM" id="MobiDB-lite"/>
    </source>
</evidence>
<feature type="region of interest" description="Disordered" evidence="1">
    <location>
        <begin position="166"/>
        <end position="228"/>
    </location>
</feature>
<dbReference type="Proteomes" id="UP001151582">
    <property type="component" value="Unassembled WGS sequence"/>
</dbReference>
<evidence type="ECO:0000313" key="3">
    <source>
        <dbReference type="Proteomes" id="UP001151582"/>
    </source>
</evidence>
<feature type="compositionally biased region" description="Low complexity" evidence="1">
    <location>
        <begin position="166"/>
        <end position="185"/>
    </location>
</feature>
<gene>
    <name evidence="2" type="ORF">H4R34_001905</name>
</gene>
<accession>A0A9W8B581</accession>
<dbReference type="AlphaFoldDB" id="A0A9W8B581"/>
<reference evidence="2" key="1">
    <citation type="submission" date="2022-07" db="EMBL/GenBank/DDBJ databases">
        <title>Phylogenomic reconstructions and comparative analyses of Kickxellomycotina fungi.</title>
        <authorList>
            <person name="Reynolds N.K."/>
            <person name="Stajich J.E."/>
            <person name="Barry K."/>
            <person name="Grigoriev I.V."/>
            <person name="Crous P."/>
            <person name="Smith M.E."/>
        </authorList>
    </citation>
    <scope>NUCLEOTIDE SEQUENCE</scope>
    <source>
        <strain evidence="2">RSA 567</strain>
    </source>
</reference>
<evidence type="ECO:0000313" key="2">
    <source>
        <dbReference type="EMBL" id="KAJ1981903.1"/>
    </source>
</evidence>
<protein>
    <recommendedName>
        <fullName evidence="4">Mediator of RNA polymerase II transcription subunit 19</fullName>
    </recommendedName>
</protein>
<evidence type="ECO:0008006" key="4">
    <source>
        <dbReference type="Google" id="ProtNLM"/>
    </source>
</evidence>
<sequence>MHTADPANLFYCVQNKVPSDEPQAVLSGSHDLITQFNLLPLYDKYVRPYLPPPASTGAGSQVSGGPIRQMPEDLLPHIRDLPGTSTLTFEPSTYLRDLVFAPAEDPVSIEPIDCQDLIDSLARAATQSHGATGPSGFSLHAEANTLGQHRPTLVINRSLFDLDPVASPATTTTNPATSAAAASNAGRVADPLGHSYSRTEDTLVYEPDDGDDHRAKKRKRERALSQID</sequence>